<proteinExistence type="inferred from homology"/>
<evidence type="ECO:0000256" key="5">
    <source>
        <dbReference type="ARBA" id="ARBA00022643"/>
    </source>
</evidence>
<dbReference type="GO" id="GO:0009636">
    <property type="term" value="P:response to toxic substance"/>
    <property type="evidence" value="ECO:0007669"/>
    <property type="project" value="UniProtKB-KW"/>
</dbReference>
<dbReference type="InterPro" id="IPR013785">
    <property type="entry name" value="Aldolase_TIM"/>
</dbReference>
<dbReference type="CDD" id="cd04730">
    <property type="entry name" value="NPD_like"/>
    <property type="match status" value="1"/>
</dbReference>
<dbReference type="InterPro" id="IPR004136">
    <property type="entry name" value="NMO"/>
</dbReference>
<keyword evidence="3" id="KW-0216">Detoxification</keyword>
<evidence type="ECO:0000256" key="1">
    <source>
        <dbReference type="ARBA" id="ARBA00001917"/>
    </source>
</evidence>
<dbReference type="Pfam" id="PF03060">
    <property type="entry name" value="NMO"/>
    <property type="match status" value="1"/>
</dbReference>
<keyword evidence="6" id="KW-0560">Oxidoreductase</keyword>
<keyword evidence="4" id="KW-0285">Flavoprotein</keyword>
<evidence type="ECO:0000313" key="10">
    <source>
        <dbReference type="EMBL" id="MQY23061.1"/>
    </source>
</evidence>
<evidence type="ECO:0000313" key="11">
    <source>
        <dbReference type="Proteomes" id="UP000438448"/>
    </source>
</evidence>
<keyword evidence="7" id="KW-0503">Monooxygenase</keyword>
<dbReference type="EMBL" id="WEGK01000017">
    <property type="protein sequence ID" value="MQY23061.1"/>
    <property type="molecule type" value="Genomic_DNA"/>
</dbReference>
<evidence type="ECO:0000256" key="3">
    <source>
        <dbReference type="ARBA" id="ARBA00022575"/>
    </source>
</evidence>
<evidence type="ECO:0000256" key="7">
    <source>
        <dbReference type="ARBA" id="ARBA00023033"/>
    </source>
</evidence>
<evidence type="ECO:0000256" key="6">
    <source>
        <dbReference type="ARBA" id="ARBA00023002"/>
    </source>
</evidence>
<dbReference type="Gene3D" id="3.20.20.70">
    <property type="entry name" value="Aldolase class I"/>
    <property type="match status" value="1"/>
</dbReference>
<evidence type="ECO:0000256" key="8">
    <source>
        <dbReference type="ARBA" id="ARBA00031155"/>
    </source>
</evidence>
<keyword evidence="11" id="KW-1185">Reference proteome</keyword>
<dbReference type="GO" id="GO:0018580">
    <property type="term" value="F:nitronate monooxygenase activity"/>
    <property type="evidence" value="ECO:0007669"/>
    <property type="project" value="InterPro"/>
</dbReference>
<gene>
    <name evidence="10" type="ORF">NRB20_61880</name>
</gene>
<organism evidence="10 11">
    <name type="scientific">Nocardia macrotermitis</name>
    <dbReference type="NCBI Taxonomy" id="2585198"/>
    <lineage>
        <taxon>Bacteria</taxon>
        <taxon>Bacillati</taxon>
        <taxon>Actinomycetota</taxon>
        <taxon>Actinomycetes</taxon>
        <taxon>Mycobacteriales</taxon>
        <taxon>Nocardiaceae</taxon>
        <taxon>Nocardia</taxon>
    </lineage>
</organism>
<evidence type="ECO:0000256" key="2">
    <source>
        <dbReference type="ARBA" id="ARBA00009881"/>
    </source>
</evidence>
<comment type="cofactor">
    <cofactor evidence="1">
        <name>FMN</name>
        <dbReference type="ChEBI" id="CHEBI:58210"/>
    </cofactor>
</comment>
<evidence type="ECO:0000256" key="4">
    <source>
        <dbReference type="ARBA" id="ARBA00022630"/>
    </source>
</evidence>
<comment type="caution">
    <text evidence="10">The sequence shown here is derived from an EMBL/GenBank/DDBJ whole genome shotgun (WGS) entry which is preliminary data.</text>
</comment>
<evidence type="ECO:0000256" key="9">
    <source>
        <dbReference type="ARBA" id="ARBA00049401"/>
    </source>
</evidence>
<dbReference type="PANTHER" id="PTHR42747:SF3">
    <property type="entry name" value="NITRONATE MONOOXYGENASE-RELATED"/>
    <property type="match status" value="1"/>
</dbReference>
<dbReference type="SUPFAM" id="SSF51412">
    <property type="entry name" value="Inosine monophosphate dehydrogenase (IMPDH)"/>
    <property type="match status" value="1"/>
</dbReference>
<comment type="catalytic activity">
    <reaction evidence="9">
        <text>3 propionate 3-nitronate + 3 O2 + H2O = 3 3-oxopropanoate + 2 nitrate + nitrite + H2O2 + 3 H(+)</text>
        <dbReference type="Rhea" id="RHEA:57332"/>
        <dbReference type="ChEBI" id="CHEBI:15377"/>
        <dbReference type="ChEBI" id="CHEBI:15378"/>
        <dbReference type="ChEBI" id="CHEBI:15379"/>
        <dbReference type="ChEBI" id="CHEBI:16240"/>
        <dbReference type="ChEBI" id="CHEBI:16301"/>
        <dbReference type="ChEBI" id="CHEBI:17632"/>
        <dbReference type="ChEBI" id="CHEBI:33190"/>
        <dbReference type="ChEBI" id="CHEBI:136067"/>
    </reaction>
</comment>
<name>A0A7K0DC03_9NOCA</name>
<dbReference type="AlphaFoldDB" id="A0A7K0DC03"/>
<dbReference type="Proteomes" id="UP000438448">
    <property type="component" value="Unassembled WGS sequence"/>
</dbReference>
<protein>
    <recommendedName>
        <fullName evidence="8">Propionate 3-nitronate monooxygenase</fullName>
    </recommendedName>
</protein>
<comment type="similarity">
    <text evidence="2">Belongs to the nitronate monooxygenase family. NMO class I subfamily.</text>
</comment>
<reference evidence="10 11" key="1">
    <citation type="submission" date="2019-10" db="EMBL/GenBank/DDBJ databases">
        <title>Nocardia macrotermitis sp. nov. and Nocardia aurantia sp. nov., isolated from the gut of fungus growing-termite Macrotermes natalensis.</title>
        <authorList>
            <person name="Benndorf R."/>
            <person name="Schwitalla J."/>
            <person name="Martin K."/>
            <person name="De Beer W."/>
            <person name="Kaster A.-K."/>
            <person name="Vollmers J."/>
            <person name="Poulsen M."/>
            <person name="Beemelmanns C."/>
        </authorList>
    </citation>
    <scope>NUCLEOTIDE SEQUENCE [LARGE SCALE GENOMIC DNA]</scope>
    <source>
        <strain evidence="10 11">RB20</strain>
    </source>
</reference>
<sequence length="349" mass="36053">MRVIIDELRTPIVLAPMAGGPSTPELTAAVSRAGGLGVLAAGYLTVAATAERLAATRALDPGPFGVNLFVPGAATPADRYAGYLAELARDFPLGEARFDPDDWSAKLERLTADPVPLVSFTFGCPSAAEIERLHAAGSEIWVTITSVAEARIARDAGADVLVAQGAEAGGHRGTFADRAEDDVADPLTTLALVQLLTAAVDLPIVAAGGIATGAGVAAALAAGAAAAQLGTAFLDCPEAGTARVHRDALALDIPTMLTRAFTGRRARGLRNRFLLEHPDAPVAYPEIHYATGPLRAAARASGSADAVNLWAGQAHTLTSREPAADLVRRLSAETKSALEKALSRRIQCY</sequence>
<accession>A0A7K0DC03</accession>
<dbReference type="PANTHER" id="PTHR42747">
    <property type="entry name" value="NITRONATE MONOOXYGENASE-RELATED"/>
    <property type="match status" value="1"/>
</dbReference>
<keyword evidence="5" id="KW-0288">FMN</keyword>